<dbReference type="Gene3D" id="3.20.20.80">
    <property type="entry name" value="Glycosidases"/>
    <property type="match status" value="1"/>
</dbReference>
<dbReference type="EC" id="3.2.1.23" evidence="4"/>
<comment type="similarity">
    <text evidence="2">Belongs to the peptidase C25 family.</text>
</comment>
<dbReference type="Pfam" id="PF00703">
    <property type="entry name" value="Glyco_hydro_2"/>
    <property type="match status" value="1"/>
</dbReference>
<dbReference type="InterPro" id="IPR013783">
    <property type="entry name" value="Ig-like_fold"/>
</dbReference>
<dbReference type="AlphaFoldDB" id="A0A7W5DQ55"/>
<dbReference type="GO" id="GO:0006508">
    <property type="term" value="P:proteolysis"/>
    <property type="evidence" value="ECO:0007669"/>
    <property type="project" value="UniProtKB-KW"/>
</dbReference>
<dbReference type="EMBL" id="JACHYB010000001">
    <property type="protein sequence ID" value="MBB3186952.1"/>
    <property type="molecule type" value="Genomic_DNA"/>
</dbReference>
<evidence type="ECO:0000313" key="13">
    <source>
        <dbReference type="Proteomes" id="UP000544222"/>
    </source>
</evidence>
<keyword evidence="9" id="KW-0732">Signal</keyword>
<proteinExistence type="inferred from homology"/>
<dbReference type="InterPro" id="IPR017853">
    <property type="entry name" value="GH"/>
</dbReference>
<feature type="domain" description="Glycoside hydrolase family 2 immunoglobulin-like beta-sandwich" evidence="10">
    <location>
        <begin position="224"/>
        <end position="331"/>
    </location>
</feature>
<evidence type="ECO:0000259" key="11">
    <source>
        <dbReference type="Pfam" id="PF02837"/>
    </source>
</evidence>
<evidence type="ECO:0000256" key="1">
    <source>
        <dbReference type="ARBA" id="ARBA00001412"/>
    </source>
</evidence>
<accession>A0A7W5DQ55</accession>
<evidence type="ECO:0000256" key="7">
    <source>
        <dbReference type="ARBA" id="ARBA00022807"/>
    </source>
</evidence>
<dbReference type="Pfam" id="PF02837">
    <property type="entry name" value="Glyco_hydro_2_N"/>
    <property type="match status" value="1"/>
</dbReference>
<dbReference type="Gene3D" id="2.60.40.10">
    <property type="entry name" value="Immunoglobulins"/>
    <property type="match status" value="1"/>
</dbReference>
<evidence type="ECO:0000256" key="8">
    <source>
        <dbReference type="ARBA" id="ARBA00023295"/>
    </source>
</evidence>
<dbReference type="GO" id="GO:0008234">
    <property type="term" value="F:cysteine-type peptidase activity"/>
    <property type="evidence" value="ECO:0007669"/>
    <property type="project" value="UniProtKB-KW"/>
</dbReference>
<keyword evidence="13" id="KW-1185">Reference proteome</keyword>
<comment type="catalytic activity">
    <reaction evidence="1">
        <text>Hydrolysis of terminal non-reducing beta-D-galactose residues in beta-D-galactosides.</text>
        <dbReference type="EC" id="3.2.1.23"/>
    </reaction>
</comment>
<evidence type="ECO:0000256" key="5">
    <source>
        <dbReference type="ARBA" id="ARBA00022670"/>
    </source>
</evidence>
<reference evidence="12 13" key="1">
    <citation type="submission" date="2020-08" db="EMBL/GenBank/DDBJ databases">
        <title>Genomic Encyclopedia of Type Strains, Phase IV (KMG-IV): sequencing the most valuable type-strain genomes for metagenomic binning, comparative biology and taxonomic classification.</title>
        <authorList>
            <person name="Goeker M."/>
        </authorList>
    </citation>
    <scope>NUCLEOTIDE SEQUENCE [LARGE SCALE GENOMIC DNA]</scope>
    <source>
        <strain evidence="12 13">DSM 27471</strain>
    </source>
</reference>
<comment type="similarity">
    <text evidence="3">Belongs to the glycosyl hydrolase 2 family.</text>
</comment>
<dbReference type="InterPro" id="IPR050347">
    <property type="entry name" value="Bact_Beta-galactosidase"/>
</dbReference>
<name>A0A7W5DQ55_9PORP</name>
<dbReference type="SUPFAM" id="SSF51445">
    <property type="entry name" value="(Trans)glycosidases"/>
    <property type="match status" value="1"/>
</dbReference>
<protein>
    <recommendedName>
        <fullName evidence="4">beta-galactosidase</fullName>
        <ecNumber evidence="4">3.2.1.23</ecNumber>
    </recommendedName>
</protein>
<dbReference type="InterPro" id="IPR006102">
    <property type="entry name" value="Ig-like_GH2"/>
</dbReference>
<evidence type="ECO:0000256" key="2">
    <source>
        <dbReference type="ARBA" id="ARBA00006067"/>
    </source>
</evidence>
<dbReference type="Proteomes" id="UP000544222">
    <property type="component" value="Unassembled WGS sequence"/>
</dbReference>
<dbReference type="RefSeq" id="WP_183412782.1">
    <property type="nucleotide sequence ID" value="NZ_JACHYB010000001.1"/>
</dbReference>
<feature type="domain" description="Glycosyl hydrolases family 2 sugar binding" evidence="11">
    <location>
        <begin position="24"/>
        <end position="221"/>
    </location>
</feature>
<gene>
    <name evidence="12" type="ORF">FHX64_001115</name>
</gene>
<dbReference type="PANTHER" id="PTHR46323:SF2">
    <property type="entry name" value="BETA-GALACTOSIDASE"/>
    <property type="match status" value="1"/>
</dbReference>
<feature type="chain" id="PRO_5030780803" description="beta-galactosidase" evidence="9">
    <location>
        <begin position="20"/>
        <end position="962"/>
    </location>
</feature>
<keyword evidence="8" id="KW-0326">Glycosidase</keyword>
<evidence type="ECO:0000259" key="10">
    <source>
        <dbReference type="Pfam" id="PF00703"/>
    </source>
</evidence>
<keyword evidence="7" id="KW-0788">Thiol protease</keyword>
<evidence type="ECO:0000256" key="6">
    <source>
        <dbReference type="ARBA" id="ARBA00022801"/>
    </source>
</evidence>
<dbReference type="Gene3D" id="2.60.120.260">
    <property type="entry name" value="Galactose-binding domain-like"/>
    <property type="match status" value="1"/>
</dbReference>
<dbReference type="GO" id="GO:0009341">
    <property type="term" value="C:beta-galactosidase complex"/>
    <property type="evidence" value="ECO:0007669"/>
    <property type="project" value="TreeGrafter"/>
</dbReference>
<dbReference type="SUPFAM" id="SSF49785">
    <property type="entry name" value="Galactose-binding domain-like"/>
    <property type="match status" value="1"/>
</dbReference>
<dbReference type="GO" id="GO:0005990">
    <property type="term" value="P:lactose catabolic process"/>
    <property type="evidence" value="ECO:0007669"/>
    <property type="project" value="TreeGrafter"/>
</dbReference>
<dbReference type="GO" id="GO:0004565">
    <property type="term" value="F:beta-galactosidase activity"/>
    <property type="evidence" value="ECO:0007669"/>
    <property type="project" value="UniProtKB-EC"/>
</dbReference>
<keyword evidence="5" id="KW-0645">Protease</keyword>
<dbReference type="PANTHER" id="PTHR46323">
    <property type="entry name" value="BETA-GALACTOSIDASE"/>
    <property type="match status" value="1"/>
</dbReference>
<feature type="signal peptide" evidence="9">
    <location>
        <begin position="1"/>
        <end position="19"/>
    </location>
</feature>
<evidence type="ECO:0000313" key="12">
    <source>
        <dbReference type="EMBL" id="MBB3186952.1"/>
    </source>
</evidence>
<comment type="caution">
    <text evidence="12">The sequence shown here is derived from an EMBL/GenBank/DDBJ whole genome shotgun (WGS) entry which is preliminary data.</text>
</comment>
<organism evidence="12 13">
    <name type="scientific">Microbacter margulisiae</name>
    <dbReference type="NCBI Taxonomy" id="1350067"/>
    <lineage>
        <taxon>Bacteria</taxon>
        <taxon>Pseudomonadati</taxon>
        <taxon>Bacteroidota</taxon>
        <taxon>Bacteroidia</taxon>
        <taxon>Bacteroidales</taxon>
        <taxon>Porphyromonadaceae</taxon>
        <taxon>Microbacter</taxon>
    </lineage>
</organism>
<dbReference type="InterPro" id="IPR008979">
    <property type="entry name" value="Galactose-bd-like_sf"/>
</dbReference>
<dbReference type="InterPro" id="IPR006104">
    <property type="entry name" value="Glyco_hydro_2_N"/>
</dbReference>
<evidence type="ECO:0000256" key="9">
    <source>
        <dbReference type="SAM" id="SignalP"/>
    </source>
</evidence>
<keyword evidence="6" id="KW-0378">Hydrolase</keyword>
<evidence type="ECO:0000256" key="3">
    <source>
        <dbReference type="ARBA" id="ARBA00007401"/>
    </source>
</evidence>
<sequence>MKKILFCFLFAVLGPWLLAQQTVSLAGQWLFKIDRNNEGIAQEWFKHQLNDNNDCVYLPGSMLENRKGDDITLKTKWTASIYDSSFYFNPALAKYRQPDNLKIPFMLTPLKHYVGVAWYQKSVTIPSAWKKKKIFLFLERAHIQTTVWVDNHKVGSQLSLTTPHCYDITKYISTGDHRITIRIDNSLKTTINPGKDSHSVTDQTQGNWNGIVGKIELQAKPSIYFENIQVFPDINKKVANIRITLANDSHKSVSGIIVLSARSFNTDTPRGVPSVTVSFHTINKTEQINVSLPIGNQMQLWSEFSPTLYTLHALLKAKDIIDQQNVEFGMRKIDAKGKWIYVNDIRTLMRGTVENCVFPLTGYPPMNVAPWERIFKICKSFGINHMRFHSYCPPEAAFKAADLAGVYLQPEGPSWPNHGVSLGRGLPIDTFLLSETKRMDKAYGNYPSFCMLAAGNEPRGNWVPWASKFVNYWKETDKRRIYTGFSVGGSWAWQPANQYQVKAGARGLNWVNQRPETMSDFRQEIDTIKEPYISHETGQWCAFPDFSEIEKYTGVTRAKNFELFRDLLAKNDMADMAQDFLMASGKLQVLCYKNEIEKILRTPSYAGFQLLSLTDYPGQGTALVGVLDPFWDEKGYVTPSQFRHFCNATVPLVRMPKFVYKSDETLHATAEIIHYTNQPLINACPVWRIKDAYGNVLKQGKFPAQTIPAGSHLTLGAIDVSLKSFTVPCKLDLEVALQGTSIKNNWNFWVYPDTLTIDTTHIYVCHTLNQKAERILNEGGKVLLLAAGHVEYGKDIIQYYQPVFWNTSWFKMRPPHTTGVYINNHHPIFQNFVTGYWGNLQWWELLNHAQVMQLTDFPKGFHPLVQPIDTWFLSRKLGMLFEAQVGKGRIVVTSIDLEHHLNQRPVARQLLYSITQYMNSSRFYPQYSVSIQTIKELFTKSSRQFKTYTHDAPDELKKGQQK</sequence>
<evidence type="ECO:0000256" key="4">
    <source>
        <dbReference type="ARBA" id="ARBA00012756"/>
    </source>
</evidence>